<dbReference type="EMBL" id="QGKY02000164">
    <property type="protein sequence ID" value="KAF2594029.1"/>
    <property type="molecule type" value="Genomic_DNA"/>
</dbReference>
<organism evidence="1">
    <name type="scientific">Brassica cretica</name>
    <name type="common">Mustard</name>
    <dbReference type="NCBI Taxonomy" id="69181"/>
    <lineage>
        <taxon>Eukaryota</taxon>
        <taxon>Viridiplantae</taxon>
        <taxon>Streptophyta</taxon>
        <taxon>Embryophyta</taxon>
        <taxon>Tracheophyta</taxon>
        <taxon>Spermatophyta</taxon>
        <taxon>Magnoliopsida</taxon>
        <taxon>eudicotyledons</taxon>
        <taxon>Gunneridae</taxon>
        <taxon>Pentapetalae</taxon>
        <taxon>rosids</taxon>
        <taxon>malvids</taxon>
        <taxon>Brassicales</taxon>
        <taxon>Brassicaceae</taxon>
        <taxon>Brassiceae</taxon>
        <taxon>Brassica</taxon>
    </lineage>
</organism>
<proteinExistence type="predicted"/>
<name>A0A8S9KIF9_BRACR</name>
<dbReference type="AlphaFoldDB" id="A0A8S9KIF9"/>
<reference evidence="1" key="1">
    <citation type="submission" date="2019-12" db="EMBL/GenBank/DDBJ databases">
        <title>Genome sequencing and annotation of Brassica cretica.</title>
        <authorList>
            <person name="Studholme D.J."/>
            <person name="Sarris P.F."/>
        </authorList>
    </citation>
    <scope>NUCLEOTIDE SEQUENCE</scope>
    <source>
        <strain evidence="1">PFS-102/07</strain>
        <tissue evidence="1">Leaf</tissue>
    </source>
</reference>
<accession>A0A8S9KIF9</accession>
<evidence type="ECO:0000313" key="1">
    <source>
        <dbReference type="EMBL" id="KAF2594029.1"/>
    </source>
</evidence>
<gene>
    <name evidence="1" type="ORF">F2Q70_00042660</name>
</gene>
<comment type="caution">
    <text evidence="1">The sequence shown here is derived from an EMBL/GenBank/DDBJ whole genome shotgun (WGS) entry which is preliminary data.</text>
</comment>
<protein>
    <submittedName>
        <fullName evidence="1">Uncharacterized protein</fullName>
    </submittedName>
</protein>
<sequence>MISSTCRAFCVAPHHLTARSMISDTGIKSYHILPQLFHGLPFLSSRNGKAAEFVKYSTPTAVWVRVHDSDNSDLLNKQRLP</sequence>